<dbReference type="AlphaFoldDB" id="I3DEK0"/>
<protein>
    <recommendedName>
        <fullName evidence="2">P68 RBP/TagC-like beta-propeller domain-containing protein</fullName>
    </recommendedName>
</protein>
<keyword evidence="4" id="KW-1185">Reference proteome</keyword>
<dbReference type="Proteomes" id="UP000006457">
    <property type="component" value="Unassembled WGS sequence"/>
</dbReference>
<feature type="signal peptide" evidence="1">
    <location>
        <begin position="1"/>
        <end position="32"/>
    </location>
</feature>
<dbReference type="eggNOG" id="ENOG5033VJ2">
    <property type="taxonomic scope" value="Bacteria"/>
</dbReference>
<gene>
    <name evidence="3" type="ORF">HMPREF1052_1542</name>
</gene>
<evidence type="ECO:0000256" key="1">
    <source>
        <dbReference type="SAM" id="SignalP"/>
    </source>
</evidence>
<feature type="domain" description="P68 RBP/TagC-like beta-propeller" evidence="2">
    <location>
        <begin position="65"/>
        <end position="328"/>
    </location>
</feature>
<dbReference type="EMBL" id="AJSX01000022">
    <property type="protein sequence ID" value="EIJ70143.1"/>
    <property type="molecule type" value="Genomic_DNA"/>
</dbReference>
<dbReference type="InterPro" id="IPR006311">
    <property type="entry name" value="TAT_signal"/>
</dbReference>
<dbReference type="SUPFAM" id="SSF101908">
    <property type="entry name" value="Putative isomerase YbhE"/>
    <property type="match status" value="1"/>
</dbReference>
<comment type="caution">
    <text evidence="3">The sequence shown here is derived from an EMBL/GenBank/DDBJ whole genome shotgun (WGS) entry which is preliminary data.</text>
</comment>
<dbReference type="Pfam" id="PF21311">
    <property type="entry name" value="Phage_RBD_prop"/>
    <property type="match status" value="1"/>
</dbReference>
<dbReference type="PATRIC" id="fig|1095749.3.peg.872"/>
<sequence length="333" mass="37043">MTDLFFNRRNFLTASSLLLLSSGLSFSPLALALKQKFNPASDFSFISNAELINSLVRIGPSANNVVQGFAIDSLNKTMFSQHVGGKPEKSYVCRYHLLDGNIQAESYMSLENIGGHQGIGVQYIEKTMKLWASAGAAITDYGACAIRFPYQPNKSIDEYEVFKLFDTENFKPTGTVTPCISSDNKYLIVVGHLKQNHNSVIRVFDLSIFNQGGNYTEQYVYQWEITALSKEKSFPVQGVASDGNMVVIQLGFTDPNINKATFVYQLDGQLLYYTQDNQVGRKEALTTGQGKHWEPEGMCFAQDRKGQLHLYQCIVCGDAGKRIVNIYGSVVPI</sequence>
<dbReference type="PROSITE" id="PS51318">
    <property type="entry name" value="TAT"/>
    <property type="match status" value="1"/>
</dbReference>
<keyword evidence="1" id="KW-0732">Signal</keyword>
<organism evidence="3 4">
    <name type="scientific">Pasteurella bettyae CCUG 2042</name>
    <dbReference type="NCBI Taxonomy" id="1095749"/>
    <lineage>
        <taxon>Bacteria</taxon>
        <taxon>Pseudomonadati</taxon>
        <taxon>Pseudomonadota</taxon>
        <taxon>Gammaproteobacteria</taxon>
        <taxon>Pasteurellales</taxon>
        <taxon>Pasteurellaceae</taxon>
        <taxon>Pasteurella</taxon>
    </lineage>
</organism>
<dbReference type="RefSeq" id="WP_005760062.1">
    <property type="nucleotide sequence ID" value="NZ_AJSX01000022.1"/>
</dbReference>
<proteinExistence type="predicted"/>
<reference evidence="3 4" key="1">
    <citation type="submission" date="2012-03" db="EMBL/GenBank/DDBJ databases">
        <authorList>
            <person name="Harkins D.M."/>
            <person name="Madupu R."/>
            <person name="Durkin A.S."/>
            <person name="Torralba M."/>
            <person name="Methe B."/>
            <person name="Sutton G.G."/>
            <person name="Nelson K.E."/>
        </authorList>
    </citation>
    <scope>NUCLEOTIDE SEQUENCE [LARGE SCALE GENOMIC DNA]</scope>
    <source>
        <strain evidence="3 4">CCUG 2042</strain>
    </source>
</reference>
<feature type="chain" id="PRO_5003669873" description="P68 RBP/TagC-like beta-propeller domain-containing protein" evidence="1">
    <location>
        <begin position="33"/>
        <end position="333"/>
    </location>
</feature>
<dbReference type="OrthoDB" id="6637906at2"/>
<evidence type="ECO:0000313" key="4">
    <source>
        <dbReference type="Proteomes" id="UP000006457"/>
    </source>
</evidence>
<name>I3DEK0_9PAST</name>
<dbReference type="InterPro" id="IPR048799">
    <property type="entry name" value="P68_RBP_TagC-like_beta-prop"/>
</dbReference>
<evidence type="ECO:0000313" key="3">
    <source>
        <dbReference type="EMBL" id="EIJ70143.1"/>
    </source>
</evidence>
<evidence type="ECO:0000259" key="2">
    <source>
        <dbReference type="Pfam" id="PF21311"/>
    </source>
</evidence>
<accession>I3DEK0</accession>